<dbReference type="Gene3D" id="1.10.1670.10">
    <property type="entry name" value="Helix-hairpin-Helix base-excision DNA repair enzymes (C-terminal)"/>
    <property type="match status" value="1"/>
</dbReference>
<dbReference type="GO" id="GO:0035485">
    <property type="term" value="F:adenine/guanine mispair binding"/>
    <property type="evidence" value="ECO:0007669"/>
    <property type="project" value="TreeGrafter"/>
</dbReference>
<keyword evidence="10" id="KW-0411">Iron-sulfur</keyword>
<evidence type="ECO:0000313" key="16">
    <source>
        <dbReference type="Proteomes" id="UP000193986"/>
    </source>
</evidence>
<evidence type="ECO:0000256" key="9">
    <source>
        <dbReference type="ARBA" id="ARBA00023004"/>
    </source>
</evidence>
<comment type="cofactor">
    <cofactor evidence="13">
        <name>[4Fe-4S] cluster</name>
        <dbReference type="ChEBI" id="CHEBI:49883"/>
    </cofactor>
    <text evidence="13">Binds 1 [4Fe-4S] cluster.</text>
</comment>
<organism evidence="15 16">
    <name type="scientific">Naematelia encephala</name>
    <dbReference type="NCBI Taxonomy" id="71784"/>
    <lineage>
        <taxon>Eukaryota</taxon>
        <taxon>Fungi</taxon>
        <taxon>Dikarya</taxon>
        <taxon>Basidiomycota</taxon>
        <taxon>Agaricomycotina</taxon>
        <taxon>Tremellomycetes</taxon>
        <taxon>Tremellales</taxon>
        <taxon>Naemateliaceae</taxon>
        <taxon>Naematelia</taxon>
    </lineage>
</organism>
<evidence type="ECO:0000259" key="14">
    <source>
        <dbReference type="Pfam" id="PF14815"/>
    </source>
</evidence>
<evidence type="ECO:0000256" key="12">
    <source>
        <dbReference type="ARBA" id="ARBA00023295"/>
    </source>
</evidence>
<comment type="catalytic activity">
    <reaction evidence="1 13">
        <text>Hydrolyzes free adenine bases from 7,8-dihydro-8-oxoguanine:adenine mismatched double-stranded DNA, leaving an apurinic site.</text>
        <dbReference type="EC" id="3.2.2.31"/>
    </reaction>
</comment>
<evidence type="ECO:0000256" key="3">
    <source>
        <dbReference type="ARBA" id="ARBA00012045"/>
    </source>
</evidence>
<dbReference type="AlphaFoldDB" id="A0A1Y2BCX4"/>
<dbReference type="InterPro" id="IPR003265">
    <property type="entry name" value="HhH-GPD_domain"/>
</dbReference>
<dbReference type="GO" id="GO:0006285">
    <property type="term" value="P:base-excision repair, AP site formation"/>
    <property type="evidence" value="ECO:0007669"/>
    <property type="project" value="UniProtKB-ARBA"/>
</dbReference>
<evidence type="ECO:0000256" key="11">
    <source>
        <dbReference type="ARBA" id="ARBA00023204"/>
    </source>
</evidence>
<dbReference type="Gene3D" id="3.90.79.10">
    <property type="entry name" value="Nucleoside Triphosphate Pyrophosphohydrolase"/>
    <property type="match status" value="1"/>
</dbReference>
<evidence type="ECO:0000256" key="1">
    <source>
        <dbReference type="ARBA" id="ARBA00000843"/>
    </source>
</evidence>
<dbReference type="GO" id="GO:0000701">
    <property type="term" value="F:purine-specific mismatch base pair DNA N-glycosylase activity"/>
    <property type="evidence" value="ECO:0007669"/>
    <property type="project" value="UniProtKB-EC"/>
</dbReference>
<dbReference type="InterPro" id="IPR003651">
    <property type="entry name" value="Endonuclease3_FeS-loop_motif"/>
</dbReference>
<dbReference type="GO" id="GO:0046872">
    <property type="term" value="F:metal ion binding"/>
    <property type="evidence" value="ECO:0007669"/>
    <property type="project" value="UniProtKB-UniRule"/>
</dbReference>
<comment type="caution">
    <text evidence="15">The sequence shown here is derived from an EMBL/GenBank/DDBJ whole genome shotgun (WGS) entry which is preliminary data.</text>
</comment>
<dbReference type="EC" id="3.2.2.31" evidence="3 13"/>
<dbReference type="InterPro" id="IPR029119">
    <property type="entry name" value="MutY_C"/>
</dbReference>
<comment type="function">
    <text evidence="13">Adenine glycosylase active on G-A mispairs.</text>
</comment>
<dbReference type="Pfam" id="PF14815">
    <property type="entry name" value="NUDIX_4"/>
    <property type="match status" value="1"/>
</dbReference>
<dbReference type="SUPFAM" id="SSF48150">
    <property type="entry name" value="DNA-glycosylase"/>
    <property type="match status" value="1"/>
</dbReference>
<dbReference type="InterPro" id="IPR011257">
    <property type="entry name" value="DNA_glycosylase"/>
</dbReference>
<evidence type="ECO:0000256" key="8">
    <source>
        <dbReference type="ARBA" id="ARBA00022801"/>
    </source>
</evidence>
<evidence type="ECO:0000256" key="10">
    <source>
        <dbReference type="ARBA" id="ARBA00023014"/>
    </source>
</evidence>
<dbReference type="InterPro" id="IPR015797">
    <property type="entry name" value="NUDIX_hydrolase-like_dom_sf"/>
</dbReference>
<dbReference type="CDD" id="cd03431">
    <property type="entry name" value="NUDIX_DNA_Glycosylase_C-MutY"/>
    <property type="match status" value="1"/>
</dbReference>
<accession>A0A1Y2BCX4</accession>
<proteinExistence type="inferred from homology"/>
<evidence type="ECO:0000313" key="15">
    <source>
        <dbReference type="EMBL" id="ORY32556.1"/>
    </source>
</evidence>
<dbReference type="SMART" id="SM00525">
    <property type="entry name" value="FES"/>
    <property type="match status" value="1"/>
</dbReference>
<dbReference type="EMBL" id="MCFC01000009">
    <property type="protein sequence ID" value="ORY32556.1"/>
    <property type="molecule type" value="Genomic_DNA"/>
</dbReference>
<keyword evidence="16" id="KW-1185">Reference proteome</keyword>
<sequence length="360" mass="39069">MGNAKYNGRLPEDPAILEKEIDGIGRYTAGAICSMAYGISTPIVDGNIHRLLTRLLAIHAPQTAPGTIKVLWQVAEQLVHRLPQGQGIAGDWNQALMELGSQVCKPVNPDCDACPLQKGCKAYMELSRATEPPSSSSEVCDICTPIPSTMAGSVIPSVTVFPMRKEKKASRVEEEVVGVVEWRGEQGRRWLLTKRPEKGLLAGLFEPPTTPVAASVSAEERLDASLATLSDLLDVSSTDLRKDITPRYIGSIPHIFSHINMTYHIQHLVITTTTPPPISASGQERNAVWLDESGVEHANVGTGVKKVWAEVYGSWGSFEARVKVANKPAKKAKKVDKDPVGGGKVVKKIMMPLMPRKAEL</sequence>
<gene>
    <name evidence="15" type="ORF">BCR39DRAFT_522824</name>
</gene>
<protein>
    <recommendedName>
        <fullName evidence="4 13">Adenine DNA glycosylase</fullName>
        <ecNumber evidence="3 13">3.2.2.31</ecNumber>
    </recommendedName>
</protein>
<dbReference type="GO" id="GO:0006298">
    <property type="term" value="P:mismatch repair"/>
    <property type="evidence" value="ECO:0007669"/>
    <property type="project" value="TreeGrafter"/>
</dbReference>
<keyword evidence="12 13" id="KW-0326">Glycosidase</keyword>
<feature type="domain" description="Adenine DNA glycosylase C-terminal" evidence="14">
    <location>
        <begin position="187"/>
        <end position="309"/>
    </location>
</feature>
<evidence type="ECO:0000256" key="6">
    <source>
        <dbReference type="ARBA" id="ARBA00022723"/>
    </source>
</evidence>
<dbReference type="PANTHER" id="PTHR42944:SF1">
    <property type="entry name" value="ADENINE DNA GLYCOSYLASE"/>
    <property type="match status" value="1"/>
</dbReference>
<dbReference type="STRING" id="71784.A0A1Y2BCX4"/>
<dbReference type="GO" id="GO:0032357">
    <property type="term" value="F:oxidized purine DNA binding"/>
    <property type="evidence" value="ECO:0007669"/>
    <property type="project" value="TreeGrafter"/>
</dbReference>
<dbReference type="Gene3D" id="1.10.340.30">
    <property type="entry name" value="Hypothetical protein, domain 2"/>
    <property type="match status" value="1"/>
</dbReference>
<dbReference type="InterPro" id="IPR044298">
    <property type="entry name" value="MIG/MutY"/>
</dbReference>
<dbReference type="Proteomes" id="UP000193986">
    <property type="component" value="Unassembled WGS sequence"/>
</dbReference>
<evidence type="ECO:0000256" key="2">
    <source>
        <dbReference type="ARBA" id="ARBA00008343"/>
    </source>
</evidence>
<dbReference type="GO" id="GO:0034039">
    <property type="term" value="F:8-oxo-7,8-dihydroguanine DNA N-glycosylase activity"/>
    <property type="evidence" value="ECO:0007669"/>
    <property type="project" value="TreeGrafter"/>
</dbReference>
<dbReference type="FunCoup" id="A0A1Y2BCX4">
    <property type="interactions" value="243"/>
</dbReference>
<dbReference type="GO" id="GO:0005634">
    <property type="term" value="C:nucleus"/>
    <property type="evidence" value="ECO:0007669"/>
    <property type="project" value="TreeGrafter"/>
</dbReference>
<keyword evidence="6" id="KW-0479">Metal-binding</keyword>
<reference evidence="15 16" key="1">
    <citation type="submission" date="2016-07" db="EMBL/GenBank/DDBJ databases">
        <title>Pervasive Adenine N6-methylation of Active Genes in Fungi.</title>
        <authorList>
            <consortium name="DOE Joint Genome Institute"/>
            <person name="Mondo S.J."/>
            <person name="Dannebaum R.O."/>
            <person name="Kuo R.C."/>
            <person name="Labutti K."/>
            <person name="Haridas S."/>
            <person name="Kuo A."/>
            <person name="Salamov A."/>
            <person name="Ahrendt S.R."/>
            <person name="Lipzen A."/>
            <person name="Sullivan W."/>
            <person name="Andreopoulos W.B."/>
            <person name="Clum A."/>
            <person name="Lindquist E."/>
            <person name="Daum C."/>
            <person name="Ramamoorthy G.K."/>
            <person name="Gryganskyi A."/>
            <person name="Culley D."/>
            <person name="Magnuson J.K."/>
            <person name="James T.Y."/>
            <person name="O'Malley M.A."/>
            <person name="Stajich J.E."/>
            <person name="Spatafora J.W."/>
            <person name="Visel A."/>
            <person name="Grigoriev I.V."/>
        </authorList>
    </citation>
    <scope>NUCLEOTIDE SEQUENCE [LARGE SCALE GENOMIC DNA]</scope>
    <source>
        <strain evidence="15 16">68-887.2</strain>
    </source>
</reference>
<dbReference type="SUPFAM" id="SSF55811">
    <property type="entry name" value="Nudix"/>
    <property type="match status" value="1"/>
</dbReference>
<keyword evidence="7 13" id="KW-0227">DNA damage</keyword>
<dbReference type="InParanoid" id="A0A1Y2BCX4"/>
<evidence type="ECO:0000256" key="5">
    <source>
        <dbReference type="ARBA" id="ARBA00022485"/>
    </source>
</evidence>
<dbReference type="PANTHER" id="PTHR42944">
    <property type="entry name" value="ADENINE DNA GLYCOSYLASE"/>
    <property type="match status" value="1"/>
</dbReference>
<keyword evidence="11" id="KW-0234">DNA repair</keyword>
<comment type="similarity">
    <text evidence="2 13">Belongs to the Nth/MutY family.</text>
</comment>
<keyword evidence="9 13" id="KW-0408">Iron</keyword>
<dbReference type="GO" id="GO:0051539">
    <property type="term" value="F:4 iron, 4 sulfur cluster binding"/>
    <property type="evidence" value="ECO:0007669"/>
    <property type="project" value="UniProtKB-UniRule"/>
</dbReference>
<dbReference type="OrthoDB" id="10248838at2759"/>
<dbReference type="InterPro" id="IPR023170">
    <property type="entry name" value="HhH_base_excis_C"/>
</dbReference>
<evidence type="ECO:0000256" key="4">
    <source>
        <dbReference type="ARBA" id="ARBA00022023"/>
    </source>
</evidence>
<keyword evidence="8" id="KW-0378">Hydrolase</keyword>
<evidence type="ECO:0000256" key="7">
    <source>
        <dbReference type="ARBA" id="ARBA00022763"/>
    </source>
</evidence>
<keyword evidence="5" id="KW-0004">4Fe-4S</keyword>
<name>A0A1Y2BCX4_9TREE</name>
<dbReference type="CDD" id="cd00056">
    <property type="entry name" value="ENDO3c"/>
    <property type="match status" value="1"/>
</dbReference>
<evidence type="ECO:0000256" key="13">
    <source>
        <dbReference type="RuleBase" id="RU365096"/>
    </source>
</evidence>